<evidence type="ECO:0000313" key="1">
    <source>
        <dbReference type="EMBL" id="EYC06074.1"/>
    </source>
</evidence>
<evidence type="ECO:0000313" key="2">
    <source>
        <dbReference type="Proteomes" id="UP000024635"/>
    </source>
</evidence>
<protein>
    <submittedName>
        <fullName evidence="1">Uncharacterized protein</fullName>
    </submittedName>
</protein>
<reference evidence="2" key="1">
    <citation type="journal article" date="2015" name="Nat. Genet.">
        <title>The genome and transcriptome of the zoonotic hookworm Ancylostoma ceylanicum identify infection-specific gene families.</title>
        <authorList>
            <person name="Schwarz E.M."/>
            <person name="Hu Y."/>
            <person name="Antoshechkin I."/>
            <person name="Miller M.M."/>
            <person name="Sternberg P.W."/>
            <person name="Aroian R.V."/>
        </authorList>
    </citation>
    <scope>NUCLEOTIDE SEQUENCE</scope>
    <source>
        <strain evidence="2">HY135</strain>
    </source>
</reference>
<comment type="caution">
    <text evidence="1">The sequence shown here is derived from an EMBL/GenBank/DDBJ whole genome shotgun (WGS) entry which is preliminary data.</text>
</comment>
<proteinExistence type="predicted"/>
<sequence length="118" mass="13160">MAMYLVLDRLSTVLFGSILRIGLVPDLVNDIKNLGERGFQASGSSVLVSSIINPRQVFTILRIFIFTFVCNYSKSSKKLRKVLSEKLLEHCEMAMLPNCAVKNQIPQNSMMAPAFSGF</sequence>
<organism evidence="1 2">
    <name type="scientific">Ancylostoma ceylanicum</name>
    <dbReference type="NCBI Taxonomy" id="53326"/>
    <lineage>
        <taxon>Eukaryota</taxon>
        <taxon>Metazoa</taxon>
        <taxon>Ecdysozoa</taxon>
        <taxon>Nematoda</taxon>
        <taxon>Chromadorea</taxon>
        <taxon>Rhabditida</taxon>
        <taxon>Rhabditina</taxon>
        <taxon>Rhabditomorpha</taxon>
        <taxon>Strongyloidea</taxon>
        <taxon>Ancylostomatidae</taxon>
        <taxon>Ancylostomatinae</taxon>
        <taxon>Ancylostoma</taxon>
    </lineage>
</organism>
<name>A0A016TSV3_9BILA</name>
<keyword evidence="2" id="KW-1185">Reference proteome</keyword>
<accession>A0A016TSV3</accession>
<gene>
    <name evidence="1" type="primary">Acey_s0078.g1178</name>
    <name evidence="1" type="ORF">Y032_0078g1178</name>
</gene>
<dbReference type="AlphaFoldDB" id="A0A016TSV3"/>
<dbReference type="Proteomes" id="UP000024635">
    <property type="component" value="Unassembled WGS sequence"/>
</dbReference>
<dbReference type="EMBL" id="JARK01001414">
    <property type="protein sequence ID" value="EYC06074.1"/>
    <property type="molecule type" value="Genomic_DNA"/>
</dbReference>